<evidence type="ECO:0000256" key="1">
    <source>
        <dbReference type="SAM" id="Phobius"/>
    </source>
</evidence>
<dbReference type="AlphaFoldDB" id="A0A846WTG5"/>
<feature type="transmembrane region" description="Helical" evidence="1">
    <location>
        <begin position="200"/>
        <end position="222"/>
    </location>
</feature>
<keyword evidence="1" id="KW-0472">Membrane</keyword>
<keyword evidence="1" id="KW-1133">Transmembrane helix</keyword>
<protein>
    <recommendedName>
        <fullName evidence="4">Transmembrane protein</fullName>
    </recommendedName>
</protein>
<keyword evidence="1" id="KW-0812">Transmembrane</keyword>
<feature type="transmembrane region" description="Helical" evidence="1">
    <location>
        <begin position="31"/>
        <end position="51"/>
    </location>
</feature>
<dbReference type="Proteomes" id="UP000563898">
    <property type="component" value="Unassembled WGS sequence"/>
</dbReference>
<feature type="transmembrane region" description="Helical" evidence="1">
    <location>
        <begin position="130"/>
        <end position="153"/>
    </location>
</feature>
<proteinExistence type="predicted"/>
<sequence length="352" mass="37764">MWRGTVEHAVSMTSTPLHSPELHAHAGFRRILHSPAIGLFFLSPLIAEFFLGDFPIVLLPLIVPLSLWYGGCALGIRETVRRRHLGWPSILLLAAAFAVVEEGVLTMSLFNPDYAHLHLLASGYIPALGIGVPWTVFVLTLHIGWSIATPIALIESSQGARAVQPWLRRRGAVCTAVAVVVGAVIVFATNYPAYGHFLASPAQVGTCLLIAAVLVAVALLGPSAVSRRSGQVERGERSSRKTLSPWILFALTLIGGAVFELGRRADGAALATSLMLIAIVAVLTLLGIASRWVGWSSHHRFAVASALLFTYSWNAFVSTATSGSADALAWISDVIYLLAAVAIAWRCRPRVR</sequence>
<name>A0A846WTG5_9ACTN</name>
<evidence type="ECO:0008006" key="4">
    <source>
        <dbReference type="Google" id="ProtNLM"/>
    </source>
</evidence>
<comment type="caution">
    <text evidence="2">The sequence shown here is derived from an EMBL/GenBank/DDBJ whole genome shotgun (WGS) entry which is preliminary data.</text>
</comment>
<feature type="transmembrane region" description="Helical" evidence="1">
    <location>
        <begin position="57"/>
        <end position="76"/>
    </location>
</feature>
<dbReference type="EMBL" id="JAAXPC010000013">
    <property type="protein sequence ID" value="NKY03973.1"/>
    <property type="molecule type" value="Genomic_DNA"/>
</dbReference>
<evidence type="ECO:0000313" key="2">
    <source>
        <dbReference type="EMBL" id="NKY03973.1"/>
    </source>
</evidence>
<feature type="transmembrane region" description="Helical" evidence="1">
    <location>
        <begin position="268"/>
        <end position="289"/>
    </location>
</feature>
<feature type="transmembrane region" description="Helical" evidence="1">
    <location>
        <begin position="88"/>
        <end position="110"/>
    </location>
</feature>
<feature type="transmembrane region" description="Helical" evidence="1">
    <location>
        <begin position="301"/>
        <end position="321"/>
    </location>
</feature>
<reference evidence="2 3" key="1">
    <citation type="submission" date="2020-04" db="EMBL/GenBank/DDBJ databases">
        <title>MicrobeNet Type strains.</title>
        <authorList>
            <person name="Nicholson A.C."/>
        </authorList>
    </citation>
    <scope>NUCLEOTIDE SEQUENCE [LARGE SCALE GENOMIC DNA]</scope>
    <source>
        <strain evidence="2 3">ATCC BAA-14</strain>
    </source>
</reference>
<evidence type="ECO:0000313" key="3">
    <source>
        <dbReference type="Proteomes" id="UP000563898"/>
    </source>
</evidence>
<feature type="transmembrane region" description="Helical" evidence="1">
    <location>
        <begin position="243"/>
        <end position="262"/>
    </location>
</feature>
<accession>A0A846WTG5</accession>
<organism evidence="2 3">
    <name type="scientific">Gordonia polyisoprenivorans</name>
    <dbReference type="NCBI Taxonomy" id="84595"/>
    <lineage>
        <taxon>Bacteria</taxon>
        <taxon>Bacillati</taxon>
        <taxon>Actinomycetota</taxon>
        <taxon>Actinomycetes</taxon>
        <taxon>Mycobacteriales</taxon>
        <taxon>Gordoniaceae</taxon>
        <taxon>Gordonia</taxon>
    </lineage>
</organism>
<gene>
    <name evidence="2" type="ORF">HGA05_20595</name>
</gene>
<feature type="transmembrane region" description="Helical" evidence="1">
    <location>
        <begin position="327"/>
        <end position="345"/>
    </location>
</feature>
<feature type="transmembrane region" description="Helical" evidence="1">
    <location>
        <begin position="173"/>
        <end position="194"/>
    </location>
</feature>